<dbReference type="Proteomes" id="UP000821865">
    <property type="component" value="Chromosome 6"/>
</dbReference>
<sequence>MSSQRSQVRGRIIDLPVSIVNTLVAYHADPYAWWYGQIMDYIFRLQDSTQRTIESFKKKVGYKHPIVSMHIQRSDKRLEAEYHTVSEYMKHAEEFYSALTSKGLAIEKRVFVATDEPSVIKKIQVQ</sequence>
<proteinExistence type="predicted"/>
<name>A0ACB8CL13_DERSI</name>
<organism evidence="1 2">
    <name type="scientific">Dermacentor silvarum</name>
    <name type="common">Tick</name>
    <dbReference type="NCBI Taxonomy" id="543639"/>
    <lineage>
        <taxon>Eukaryota</taxon>
        <taxon>Metazoa</taxon>
        <taxon>Ecdysozoa</taxon>
        <taxon>Arthropoda</taxon>
        <taxon>Chelicerata</taxon>
        <taxon>Arachnida</taxon>
        <taxon>Acari</taxon>
        <taxon>Parasitiformes</taxon>
        <taxon>Ixodida</taxon>
        <taxon>Ixodoidea</taxon>
        <taxon>Ixodidae</taxon>
        <taxon>Rhipicephalinae</taxon>
        <taxon>Dermacentor</taxon>
    </lineage>
</organism>
<gene>
    <name evidence="1" type="ORF">HPB49_011831</name>
</gene>
<evidence type="ECO:0000313" key="2">
    <source>
        <dbReference type="Proteomes" id="UP000821865"/>
    </source>
</evidence>
<keyword evidence="2" id="KW-1185">Reference proteome</keyword>
<comment type="caution">
    <text evidence="1">The sequence shown here is derived from an EMBL/GenBank/DDBJ whole genome shotgun (WGS) entry which is preliminary data.</text>
</comment>
<dbReference type="EMBL" id="CM023475">
    <property type="protein sequence ID" value="KAH7945519.1"/>
    <property type="molecule type" value="Genomic_DNA"/>
</dbReference>
<accession>A0ACB8CL13</accession>
<protein>
    <submittedName>
        <fullName evidence="1">Uncharacterized protein</fullName>
    </submittedName>
</protein>
<reference evidence="1" key="1">
    <citation type="submission" date="2020-05" db="EMBL/GenBank/DDBJ databases">
        <title>Large-scale comparative analyses of tick genomes elucidate their genetic diversity and vector capacities.</title>
        <authorList>
            <person name="Jia N."/>
            <person name="Wang J."/>
            <person name="Shi W."/>
            <person name="Du L."/>
            <person name="Sun Y."/>
            <person name="Zhan W."/>
            <person name="Jiang J."/>
            <person name="Wang Q."/>
            <person name="Zhang B."/>
            <person name="Ji P."/>
            <person name="Sakyi L.B."/>
            <person name="Cui X."/>
            <person name="Yuan T."/>
            <person name="Jiang B."/>
            <person name="Yang W."/>
            <person name="Lam T.T.-Y."/>
            <person name="Chang Q."/>
            <person name="Ding S."/>
            <person name="Wang X."/>
            <person name="Zhu J."/>
            <person name="Ruan X."/>
            <person name="Zhao L."/>
            <person name="Wei J."/>
            <person name="Que T."/>
            <person name="Du C."/>
            <person name="Cheng J."/>
            <person name="Dai P."/>
            <person name="Han X."/>
            <person name="Huang E."/>
            <person name="Gao Y."/>
            <person name="Liu J."/>
            <person name="Shao H."/>
            <person name="Ye R."/>
            <person name="Li L."/>
            <person name="Wei W."/>
            <person name="Wang X."/>
            <person name="Wang C."/>
            <person name="Yang T."/>
            <person name="Huo Q."/>
            <person name="Li W."/>
            <person name="Guo W."/>
            <person name="Chen H."/>
            <person name="Zhou L."/>
            <person name="Ni X."/>
            <person name="Tian J."/>
            <person name="Zhou Y."/>
            <person name="Sheng Y."/>
            <person name="Liu T."/>
            <person name="Pan Y."/>
            <person name="Xia L."/>
            <person name="Li J."/>
            <person name="Zhao F."/>
            <person name="Cao W."/>
        </authorList>
    </citation>
    <scope>NUCLEOTIDE SEQUENCE</scope>
    <source>
        <strain evidence="1">Dsil-2018</strain>
    </source>
</reference>
<evidence type="ECO:0000313" key="1">
    <source>
        <dbReference type="EMBL" id="KAH7945519.1"/>
    </source>
</evidence>